<evidence type="ECO:0000313" key="3">
    <source>
        <dbReference type="Proteomes" id="UP000076842"/>
    </source>
</evidence>
<name>A0A165EZ73_9BASI</name>
<dbReference type="InParanoid" id="A0A165EZ73"/>
<evidence type="ECO:0000256" key="1">
    <source>
        <dbReference type="SAM" id="MobiDB-lite"/>
    </source>
</evidence>
<keyword evidence="3" id="KW-1185">Reference proteome</keyword>
<proteinExistence type="predicted"/>
<organism evidence="2 3">
    <name type="scientific">Calocera cornea HHB12733</name>
    <dbReference type="NCBI Taxonomy" id="1353952"/>
    <lineage>
        <taxon>Eukaryota</taxon>
        <taxon>Fungi</taxon>
        <taxon>Dikarya</taxon>
        <taxon>Basidiomycota</taxon>
        <taxon>Agaricomycotina</taxon>
        <taxon>Dacrymycetes</taxon>
        <taxon>Dacrymycetales</taxon>
        <taxon>Dacrymycetaceae</taxon>
        <taxon>Calocera</taxon>
    </lineage>
</organism>
<dbReference type="Proteomes" id="UP000076842">
    <property type="component" value="Unassembled WGS sequence"/>
</dbReference>
<dbReference type="AlphaFoldDB" id="A0A165EZ73"/>
<gene>
    <name evidence="2" type="ORF">CALCODRAFT_545007</name>
</gene>
<sequence length="701" mass="77739">MSICDVPVAAARMTWDSPSPRQPTSPPRKFIRAQPDDEIHELTGGSSPPGTESTIGTQSSTKAGTSDTVVEDNSSGLQDDQVGRAPSDSWKIDHDQSEQGYVVPTQYGYVPCQLGTAEALAMVVMVGDSLCAILSSDGVAGLYRFDREAEQWAEMGFCAVPAAGSVRETFPASVVLEEEGATVILPFSLDSPSSEPTLAVVHVVQRGATVQFDFICAPAEILLTSDGQWEVYQADQGSLLLARRVSDKKCLYLHGRGQTHIGRSAVALIHGSLWVVNYDLATIERYPRLEEYARTESSEQLAPMCRADMSDGITDARFETSVDRQLLVLRYESWVTVYNIENVSHGSQIPLTPVWTFDFLQHTEESEAHYVSDFTFVLSAEQMFYVDHSRNPQGPSRLMATRLDLTSFTSNSKPIYASGNEAWIVAEGGEKNLLQHIDYLRYDQGSQALVLARRNSCLWVTMPLGPRARDWQPVELDVGGDTIRSLVLGVMKNNVNWKREWAMKTRRVLASVHAEEQMYPTLESPDPLPVGLITGEALRPYWTDWVAQPWGDCWVLQYGARVTVTLHLLAIYITSYMNFSVIRADFPGCPRYFRLDRYHEEDNLENSLALRFWDQPTWQACLDESAPGSIDGSIRTLDIDALCTEAAAEMERQNIAVRLNMGRDDSVPCAELLAAWLRLGFIPPADVSSGGAGGEQEELLS</sequence>
<feature type="region of interest" description="Disordered" evidence="1">
    <location>
        <begin position="1"/>
        <end position="95"/>
    </location>
</feature>
<feature type="compositionally biased region" description="Polar residues" evidence="1">
    <location>
        <begin position="44"/>
        <end position="78"/>
    </location>
</feature>
<dbReference type="OrthoDB" id="3407546at2759"/>
<accession>A0A165EZ73</accession>
<evidence type="ECO:0000313" key="2">
    <source>
        <dbReference type="EMBL" id="KZT55852.1"/>
    </source>
</evidence>
<protein>
    <submittedName>
        <fullName evidence="2">Uncharacterized protein</fullName>
    </submittedName>
</protein>
<dbReference type="EMBL" id="KV423987">
    <property type="protein sequence ID" value="KZT55852.1"/>
    <property type="molecule type" value="Genomic_DNA"/>
</dbReference>
<reference evidence="2 3" key="1">
    <citation type="journal article" date="2016" name="Mol. Biol. Evol.">
        <title>Comparative Genomics of Early-Diverging Mushroom-Forming Fungi Provides Insights into the Origins of Lignocellulose Decay Capabilities.</title>
        <authorList>
            <person name="Nagy L.G."/>
            <person name="Riley R."/>
            <person name="Tritt A."/>
            <person name="Adam C."/>
            <person name="Daum C."/>
            <person name="Floudas D."/>
            <person name="Sun H."/>
            <person name="Yadav J.S."/>
            <person name="Pangilinan J."/>
            <person name="Larsson K.H."/>
            <person name="Matsuura K."/>
            <person name="Barry K."/>
            <person name="Labutti K."/>
            <person name="Kuo R."/>
            <person name="Ohm R.A."/>
            <person name="Bhattacharya S.S."/>
            <person name="Shirouzu T."/>
            <person name="Yoshinaga Y."/>
            <person name="Martin F.M."/>
            <person name="Grigoriev I.V."/>
            <person name="Hibbett D.S."/>
        </authorList>
    </citation>
    <scope>NUCLEOTIDE SEQUENCE [LARGE SCALE GENOMIC DNA]</scope>
    <source>
        <strain evidence="2 3">HHB12733</strain>
    </source>
</reference>